<evidence type="ECO:0000256" key="3">
    <source>
        <dbReference type="ARBA" id="ARBA00001947"/>
    </source>
</evidence>
<evidence type="ECO:0000256" key="6">
    <source>
        <dbReference type="ARBA" id="ARBA00022670"/>
    </source>
</evidence>
<keyword evidence="5 10" id="KW-0031">Aminopeptidase</keyword>
<sequence>MPTFQEKLHTYAVLAIKLGVNLQQGQTLVIFAPIGAVEFVRSLVTRAYESGARHVYVEWFDSYTTRIKYELAPYEALLEYPMWQADGYEELAKQNAAFLYVEVSKPDLMKGIDPQRLQTASKTANAALTGLTNARLTNKVSWAIVAAPSQEWADKVFPAIPQEERVNALWEAIFKATRVDLADPIGAWKEHASTLETKSGYLNEKQFKSLYYRAEGTDLIVELPKDHLWVSAGNSNQQGTAYIANIPTEEVFTSPLKTGVNGTVRSTKPLVYNGVLIENFSLTFEAGRVVAYQAEKGQDMLKTLIELDEGSHYLGEVALVPHRSPISDTGLIFYNTLYDENASCHLAIGRAFPFCLKDGVTMSGEEWQQRGLNTSLTHVDFMMGGEDLSIDGIMENGETVAVFRHGSWAF</sequence>
<dbReference type="InterPro" id="IPR035097">
    <property type="entry name" value="M29_N-terminal"/>
</dbReference>
<proteinExistence type="inferred from homology"/>
<evidence type="ECO:0000256" key="4">
    <source>
        <dbReference type="ARBA" id="ARBA00008236"/>
    </source>
</evidence>
<dbReference type="Gene3D" id="3.40.1830.10">
    <property type="entry name" value="Thermophilic metalloprotease (M29)"/>
    <property type="match status" value="1"/>
</dbReference>
<dbReference type="GO" id="GO:0046872">
    <property type="term" value="F:metal ion binding"/>
    <property type="evidence" value="ECO:0007669"/>
    <property type="project" value="UniProtKB-KW"/>
</dbReference>
<name>A0A430J9P8_9BACL</name>
<reference evidence="10 11" key="1">
    <citation type="submission" date="2018-12" db="EMBL/GenBank/DDBJ databases">
        <title>Bacillus ochoae sp. nov., Paenibacillus whitsoniae sp. nov., Paenibacillus spiritus sp. nov. Isolated from the Mars Exploration Rover during spacecraft assembly.</title>
        <authorList>
            <person name="Seuylemezian A."/>
            <person name="Vaishampayan P."/>
        </authorList>
    </citation>
    <scope>NUCLEOTIDE SEQUENCE [LARGE SCALE GENOMIC DNA]</scope>
    <source>
        <strain evidence="10 11">MER 54</strain>
    </source>
</reference>
<comment type="caution">
    <text evidence="10">The sequence shown here is derived from an EMBL/GenBank/DDBJ whole genome shotgun (WGS) entry which is preliminary data.</text>
</comment>
<evidence type="ECO:0000256" key="7">
    <source>
        <dbReference type="ARBA" id="ARBA00022723"/>
    </source>
</evidence>
<dbReference type="GO" id="GO:0008237">
    <property type="term" value="F:metallopeptidase activity"/>
    <property type="evidence" value="ECO:0007669"/>
    <property type="project" value="UniProtKB-KW"/>
</dbReference>
<keyword evidence="11" id="KW-1185">Reference proteome</keyword>
<protein>
    <submittedName>
        <fullName evidence="10">Aminopeptidase</fullName>
    </submittedName>
</protein>
<dbReference type="GO" id="GO:0006508">
    <property type="term" value="P:proteolysis"/>
    <property type="evidence" value="ECO:0007669"/>
    <property type="project" value="UniProtKB-KW"/>
</dbReference>
<evidence type="ECO:0000313" key="11">
    <source>
        <dbReference type="Proteomes" id="UP000276128"/>
    </source>
</evidence>
<evidence type="ECO:0000256" key="9">
    <source>
        <dbReference type="ARBA" id="ARBA00023049"/>
    </source>
</evidence>
<dbReference type="OrthoDB" id="9803993at2"/>
<evidence type="ECO:0000256" key="2">
    <source>
        <dbReference type="ARBA" id="ARBA00001946"/>
    </source>
</evidence>
<comment type="cofactor">
    <cofactor evidence="1">
        <name>Co(2+)</name>
        <dbReference type="ChEBI" id="CHEBI:48828"/>
    </cofactor>
</comment>
<dbReference type="SUPFAM" id="SSF144052">
    <property type="entry name" value="Thermophilic metalloprotease-like"/>
    <property type="match status" value="1"/>
</dbReference>
<dbReference type="Pfam" id="PF02073">
    <property type="entry name" value="Peptidase_M29"/>
    <property type="match status" value="1"/>
</dbReference>
<dbReference type="PANTHER" id="PTHR34448:SF3">
    <property type="entry name" value="AMINOPEPTIDASE AMPS"/>
    <property type="match status" value="1"/>
</dbReference>
<dbReference type="Proteomes" id="UP000276128">
    <property type="component" value="Unassembled WGS sequence"/>
</dbReference>
<evidence type="ECO:0000256" key="1">
    <source>
        <dbReference type="ARBA" id="ARBA00001941"/>
    </source>
</evidence>
<dbReference type="EMBL" id="RXHU01000066">
    <property type="protein sequence ID" value="RTE07126.1"/>
    <property type="molecule type" value="Genomic_DNA"/>
</dbReference>
<keyword evidence="6" id="KW-0645">Protease</keyword>
<dbReference type="PRINTS" id="PR00919">
    <property type="entry name" value="THERMOPTASE"/>
</dbReference>
<dbReference type="RefSeq" id="WP_126143289.1">
    <property type="nucleotide sequence ID" value="NZ_RXHU01000066.1"/>
</dbReference>
<organism evidence="10 11">
    <name type="scientific">Paenibacillus whitsoniae</name>
    <dbReference type="NCBI Taxonomy" id="2496558"/>
    <lineage>
        <taxon>Bacteria</taxon>
        <taxon>Bacillati</taxon>
        <taxon>Bacillota</taxon>
        <taxon>Bacilli</taxon>
        <taxon>Bacillales</taxon>
        <taxon>Paenibacillaceae</taxon>
        <taxon>Paenibacillus</taxon>
    </lineage>
</organism>
<dbReference type="InterPro" id="IPR052170">
    <property type="entry name" value="M29_Exopeptidase"/>
</dbReference>
<comment type="cofactor">
    <cofactor evidence="2">
        <name>Mg(2+)</name>
        <dbReference type="ChEBI" id="CHEBI:18420"/>
    </cofactor>
</comment>
<keyword evidence="7" id="KW-0479">Metal-binding</keyword>
<comment type="similarity">
    <text evidence="4">Belongs to the peptidase M29 family.</text>
</comment>
<comment type="cofactor">
    <cofactor evidence="3">
        <name>Zn(2+)</name>
        <dbReference type="ChEBI" id="CHEBI:29105"/>
    </cofactor>
</comment>
<evidence type="ECO:0000256" key="5">
    <source>
        <dbReference type="ARBA" id="ARBA00022438"/>
    </source>
</evidence>
<dbReference type="PANTHER" id="PTHR34448">
    <property type="entry name" value="AMINOPEPTIDASE"/>
    <property type="match status" value="1"/>
</dbReference>
<gene>
    <name evidence="10" type="ORF">EJQ19_21465</name>
</gene>
<evidence type="ECO:0000256" key="8">
    <source>
        <dbReference type="ARBA" id="ARBA00022801"/>
    </source>
</evidence>
<dbReference type="InterPro" id="IPR000787">
    <property type="entry name" value="Peptidase_M29"/>
</dbReference>
<evidence type="ECO:0000313" key="10">
    <source>
        <dbReference type="EMBL" id="RTE07126.1"/>
    </source>
</evidence>
<accession>A0A430J9P8</accession>
<dbReference type="GO" id="GO:0004177">
    <property type="term" value="F:aminopeptidase activity"/>
    <property type="evidence" value="ECO:0007669"/>
    <property type="project" value="UniProtKB-KW"/>
</dbReference>
<keyword evidence="9" id="KW-0482">Metalloprotease</keyword>
<keyword evidence="8" id="KW-0378">Hydrolase</keyword>
<dbReference type="AlphaFoldDB" id="A0A430J9P8"/>